<dbReference type="PANTHER" id="PTHR11102:SF160">
    <property type="entry name" value="ERAD-ASSOCIATED E3 UBIQUITIN-PROTEIN LIGASE COMPONENT HRD3"/>
    <property type="match status" value="1"/>
</dbReference>
<evidence type="ECO:0000313" key="1">
    <source>
        <dbReference type="EMBL" id="RUO66722.1"/>
    </source>
</evidence>
<dbReference type="InterPro" id="IPR006597">
    <property type="entry name" value="Sel1-like"/>
</dbReference>
<sequence>MTWHKAATIAAALSGVLFALPAKSQDIEAVQLYSDAELVEMFATNEHITQVRDVDRCQLAQDIEAQAELERRPTYQFLYGDMKAWGICYDRDPKIGLLYMEKAAEQGLVEALEQLGRYYHEGRLVQQDIERAILYLREAASLGNLRAQQRFASILLSDHGSPYDYENAYHWLHNSVTGDSGKHREIQQQLAQLSERMPPSVVEKAKRPLE</sequence>
<dbReference type="EMBL" id="PIQA01000003">
    <property type="protein sequence ID" value="RUO66722.1"/>
    <property type="molecule type" value="Genomic_DNA"/>
</dbReference>
<dbReference type="InterPro" id="IPR050767">
    <property type="entry name" value="Sel1_AlgK"/>
</dbReference>
<accession>A0A432YTS4</accession>
<dbReference type="AlphaFoldDB" id="A0A432YTS4"/>
<dbReference type="PANTHER" id="PTHR11102">
    <property type="entry name" value="SEL-1-LIKE PROTEIN"/>
    <property type="match status" value="1"/>
</dbReference>
<keyword evidence="1" id="KW-0969">Cilium</keyword>
<comment type="caution">
    <text evidence="1">The sequence shown here is derived from an EMBL/GenBank/DDBJ whole genome shotgun (WGS) entry which is preliminary data.</text>
</comment>
<gene>
    <name evidence="1" type="ORF">CWI73_05420</name>
</gene>
<keyword evidence="1" id="KW-0282">Flagellum</keyword>
<protein>
    <submittedName>
        <fullName evidence="1">Flagellar protein MotX</fullName>
    </submittedName>
</protein>
<proteinExistence type="predicted"/>
<dbReference type="SUPFAM" id="SSF81901">
    <property type="entry name" value="HCP-like"/>
    <property type="match status" value="1"/>
</dbReference>
<dbReference type="Pfam" id="PF08238">
    <property type="entry name" value="Sel1"/>
    <property type="match status" value="3"/>
</dbReference>
<reference evidence="1 2" key="1">
    <citation type="journal article" date="2011" name="Front. Microbiol.">
        <title>Genomic signatures of strain selection and enhancement in Bacillus atrophaeus var. globigii, a historical biowarfare simulant.</title>
        <authorList>
            <person name="Gibbons H.S."/>
            <person name="Broomall S.M."/>
            <person name="McNew L.A."/>
            <person name="Daligault H."/>
            <person name="Chapman C."/>
            <person name="Bruce D."/>
            <person name="Karavis M."/>
            <person name="Krepps M."/>
            <person name="McGregor P.A."/>
            <person name="Hong C."/>
            <person name="Park K.H."/>
            <person name="Akmal A."/>
            <person name="Feldman A."/>
            <person name="Lin J.S."/>
            <person name="Chang W.E."/>
            <person name="Higgs B.W."/>
            <person name="Demirev P."/>
            <person name="Lindquist J."/>
            <person name="Liem A."/>
            <person name="Fochler E."/>
            <person name="Read T.D."/>
            <person name="Tapia R."/>
            <person name="Johnson S."/>
            <person name="Bishop-Lilly K.A."/>
            <person name="Detter C."/>
            <person name="Han C."/>
            <person name="Sozhamannan S."/>
            <person name="Rosenzweig C.N."/>
            <person name="Skowronski E.W."/>
        </authorList>
    </citation>
    <scope>NUCLEOTIDE SEQUENCE [LARGE SCALE GENOMIC DNA]</scope>
    <source>
        <strain evidence="1 2">TPS4-2</strain>
    </source>
</reference>
<organism evidence="1 2">
    <name type="scientific">Idiomarina piscisalsi</name>
    <dbReference type="NCBI Taxonomy" id="1096243"/>
    <lineage>
        <taxon>Bacteria</taxon>
        <taxon>Pseudomonadati</taxon>
        <taxon>Pseudomonadota</taxon>
        <taxon>Gammaproteobacteria</taxon>
        <taxon>Alteromonadales</taxon>
        <taxon>Idiomarinaceae</taxon>
        <taxon>Idiomarina</taxon>
    </lineage>
</organism>
<dbReference type="SMART" id="SM00671">
    <property type="entry name" value="SEL1"/>
    <property type="match status" value="3"/>
</dbReference>
<dbReference type="Proteomes" id="UP000288361">
    <property type="component" value="Unassembled WGS sequence"/>
</dbReference>
<dbReference type="RefSeq" id="WP_126751875.1">
    <property type="nucleotide sequence ID" value="NZ_JBHUMT010000013.1"/>
</dbReference>
<keyword evidence="1" id="KW-0966">Cell projection</keyword>
<dbReference type="Gene3D" id="1.25.40.10">
    <property type="entry name" value="Tetratricopeptide repeat domain"/>
    <property type="match status" value="1"/>
</dbReference>
<evidence type="ECO:0000313" key="2">
    <source>
        <dbReference type="Proteomes" id="UP000288361"/>
    </source>
</evidence>
<dbReference type="InterPro" id="IPR011990">
    <property type="entry name" value="TPR-like_helical_dom_sf"/>
</dbReference>
<name>A0A432YTS4_9GAMM</name>